<feature type="compositionally biased region" description="Polar residues" evidence="2">
    <location>
        <begin position="165"/>
        <end position="175"/>
    </location>
</feature>
<proteinExistence type="predicted"/>
<evidence type="ECO:0000256" key="2">
    <source>
        <dbReference type="SAM" id="MobiDB-lite"/>
    </source>
</evidence>
<feature type="region of interest" description="Disordered" evidence="2">
    <location>
        <begin position="165"/>
        <end position="189"/>
    </location>
</feature>
<accession>A0A7S4T5R1</accession>
<keyword evidence="1" id="KW-0175">Coiled coil</keyword>
<sequence length="331" mass="38391">MEPHDYNAFGLHLNQYPNVNRSMPQHKLRREDSATLQTVTGLKRELEKLRESSRTALQKSWAEVEQLQAEALAYFERINALERELEASRTREEEWRRQCEEQMATIDLYKRKEEEQVCAAASMSPRMASKNRRRNSLLAVFTRHATVTNNVECCSELSQGECTESTTSIGSTHGDLSTEGDHAVESDPSLDNCQLSRKLRVIIDSAVGTGPNQMRQDERERLESELLKYLKMEDLNKNEVIATLNMKISDRESVILELERTAEYQSESLRLLSLDLDRVQTESARQIKTQQERVREKKKIIIEQMGQLENFQEYITKLAEELEKYMEQGKN</sequence>
<name>A0A7S4T5R1_9STRA</name>
<dbReference type="AlphaFoldDB" id="A0A7S4T5R1"/>
<dbReference type="EMBL" id="HBNS01058202">
    <property type="protein sequence ID" value="CAE4663170.1"/>
    <property type="molecule type" value="Transcribed_RNA"/>
</dbReference>
<gene>
    <name evidence="3" type="ORF">DBRI00130_LOCUS41865</name>
</gene>
<evidence type="ECO:0000313" key="3">
    <source>
        <dbReference type="EMBL" id="CAE4663170.1"/>
    </source>
</evidence>
<reference evidence="3" key="1">
    <citation type="submission" date="2021-01" db="EMBL/GenBank/DDBJ databases">
        <authorList>
            <person name="Corre E."/>
            <person name="Pelletier E."/>
            <person name="Niang G."/>
            <person name="Scheremetjew M."/>
            <person name="Finn R."/>
            <person name="Kale V."/>
            <person name="Holt S."/>
            <person name="Cochrane G."/>
            <person name="Meng A."/>
            <person name="Brown T."/>
            <person name="Cohen L."/>
        </authorList>
    </citation>
    <scope>NUCLEOTIDE SEQUENCE</scope>
    <source>
        <strain evidence="3">GSO104</strain>
    </source>
</reference>
<feature type="coiled-coil region" evidence="1">
    <location>
        <begin position="39"/>
        <end position="98"/>
    </location>
</feature>
<evidence type="ECO:0000256" key="1">
    <source>
        <dbReference type="SAM" id="Coils"/>
    </source>
</evidence>
<organism evidence="3">
    <name type="scientific">Ditylum brightwellii</name>
    <dbReference type="NCBI Taxonomy" id="49249"/>
    <lineage>
        <taxon>Eukaryota</taxon>
        <taxon>Sar</taxon>
        <taxon>Stramenopiles</taxon>
        <taxon>Ochrophyta</taxon>
        <taxon>Bacillariophyta</taxon>
        <taxon>Mediophyceae</taxon>
        <taxon>Lithodesmiophycidae</taxon>
        <taxon>Lithodesmiales</taxon>
        <taxon>Lithodesmiaceae</taxon>
        <taxon>Ditylum</taxon>
    </lineage>
</organism>
<protein>
    <submittedName>
        <fullName evidence="3">Uncharacterized protein</fullName>
    </submittedName>
</protein>